<dbReference type="Pfam" id="PF09747">
    <property type="entry name" value="CCD97-like_C"/>
    <property type="match status" value="1"/>
</dbReference>
<keyword evidence="4" id="KW-1185">Reference proteome</keyword>
<dbReference type="PANTHER" id="PTHR31840">
    <property type="entry name" value="COILED-COIL DOMAIN-CONTAINING PROTEIN 97"/>
    <property type="match status" value="1"/>
</dbReference>
<feature type="compositionally biased region" description="Low complexity" evidence="1">
    <location>
        <begin position="1"/>
        <end position="24"/>
    </location>
</feature>
<gene>
    <name evidence="3" type="ORF">Sste5346_005872</name>
</gene>
<feature type="domain" description="CCD97-like C-terminal" evidence="2">
    <location>
        <begin position="43"/>
        <end position="208"/>
    </location>
</feature>
<name>A0ABR3Z2E7_9PEZI</name>
<feature type="compositionally biased region" description="Low complexity" evidence="1">
    <location>
        <begin position="123"/>
        <end position="138"/>
    </location>
</feature>
<dbReference type="EMBL" id="JAWCUI010000033">
    <property type="protein sequence ID" value="KAL1894372.1"/>
    <property type="molecule type" value="Genomic_DNA"/>
</dbReference>
<feature type="compositionally biased region" description="Acidic residues" evidence="1">
    <location>
        <begin position="110"/>
        <end position="122"/>
    </location>
</feature>
<proteinExistence type="predicted"/>
<feature type="region of interest" description="Disordered" evidence="1">
    <location>
        <begin position="1"/>
        <end position="45"/>
    </location>
</feature>
<feature type="compositionally biased region" description="Basic and acidic residues" evidence="1">
    <location>
        <begin position="27"/>
        <end position="37"/>
    </location>
</feature>
<evidence type="ECO:0000313" key="3">
    <source>
        <dbReference type="EMBL" id="KAL1894372.1"/>
    </source>
</evidence>
<protein>
    <recommendedName>
        <fullName evidence="2">CCD97-like C-terminal domain-containing protein</fullName>
    </recommendedName>
</protein>
<sequence length="231" mass="25524">MDSQRTPTEAAPPTIETSTSTSSRPRPRPDRSSEQARRVQTKNRRLEFLRRNPDYLSSSDREFANVALYNTLVRAFQTPAERAAEAQDSGFGHVLEASMLRNPEPLQRVDDDDVVEEEDDEPAPAGEESSAAAVEETAADVAAVFDDDDLGELDKETAAARWHTFLRNWFVDGGAALGDGFDYTLVDDDSEYDALARADAEAAWFDEESPGWVSDEGEDKPKTGETGIQDF</sequence>
<reference evidence="3 4" key="1">
    <citation type="journal article" date="2024" name="IMA Fungus">
        <title>IMA Genome - F19 : A genome assembly and annotation guide to empower mycologists, including annotated draft genome sequences of Ceratocystis pirilliformis, Diaporthe australafricana, Fusarium ophioides, Paecilomyces lecythidis, and Sporothrix stenoceras.</title>
        <authorList>
            <person name="Aylward J."/>
            <person name="Wilson A.M."/>
            <person name="Visagie C.M."/>
            <person name="Spraker J."/>
            <person name="Barnes I."/>
            <person name="Buitendag C."/>
            <person name="Ceriani C."/>
            <person name="Del Mar Angel L."/>
            <person name="du Plessis D."/>
            <person name="Fuchs T."/>
            <person name="Gasser K."/>
            <person name="Kramer D."/>
            <person name="Li W."/>
            <person name="Munsamy K."/>
            <person name="Piso A."/>
            <person name="Price J.L."/>
            <person name="Sonnekus B."/>
            <person name="Thomas C."/>
            <person name="van der Nest A."/>
            <person name="van Dijk A."/>
            <person name="van Heerden A."/>
            <person name="van Vuuren N."/>
            <person name="Yilmaz N."/>
            <person name="Duong T.A."/>
            <person name="van der Merwe N.A."/>
            <person name="Wingfield M.J."/>
            <person name="Wingfield B.D."/>
        </authorList>
    </citation>
    <scope>NUCLEOTIDE SEQUENCE [LARGE SCALE GENOMIC DNA]</scope>
    <source>
        <strain evidence="3 4">CMW 5346</strain>
    </source>
</reference>
<dbReference type="PANTHER" id="PTHR31840:SF1">
    <property type="entry name" value="COILED-COIL DOMAIN-CONTAINING PROTEIN 97"/>
    <property type="match status" value="1"/>
</dbReference>
<dbReference type="InterPro" id="IPR040233">
    <property type="entry name" value="CCD97-like_C"/>
</dbReference>
<organism evidence="3 4">
    <name type="scientific">Sporothrix stenoceras</name>
    <dbReference type="NCBI Taxonomy" id="5173"/>
    <lineage>
        <taxon>Eukaryota</taxon>
        <taxon>Fungi</taxon>
        <taxon>Dikarya</taxon>
        <taxon>Ascomycota</taxon>
        <taxon>Pezizomycotina</taxon>
        <taxon>Sordariomycetes</taxon>
        <taxon>Sordariomycetidae</taxon>
        <taxon>Ophiostomatales</taxon>
        <taxon>Ophiostomataceae</taxon>
        <taxon>Sporothrix</taxon>
    </lineage>
</organism>
<dbReference type="Proteomes" id="UP001583186">
    <property type="component" value="Unassembled WGS sequence"/>
</dbReference>
<feature type="region of interest" description="Disordered" evidence="1">
    <location>
        <begin position="206"/>
        <end position="231"/>
    </location>
</feature>
<comment type="caution">
    <text evidence="3">The sequence shown here is derived from an EMBL/GenBank/DDBJ whole genome shotgun (WGS) entry which is preliminary data.</text>
</comment>
<evidence type="ECO:0000256" key="1">
    <source>
        <dbReference type="SAM" id="MobiDB-lite"/>
    </source>
</evidence>
<evidence type="ECO:0000313" key="4">
    <source>
        <dbReference type="Proteomes" id="UP001583186"/>
    </source>
</evidence>
<accession>A0ABR3Z2E7</accession>
<feature type="region of interest" description="Disordered" evidence="1">
    <location>
        <begin position="97"/>
        <end position="138"/>
    </location>
</feature>
<evidence type="ECO:0000259" key="2">
    <source>
        <dbReference type="Pfam" id="PF09747"/>
    </source>
</evidence>
<dbReference type="InterPro" id="IPR018613">
    <property type="entry name" value="Ccdc97-like"/>
</dbReference>